<dbReference type="GO" id="GO:0005524">
    <property type="term" value="F:ATP binding"/>
    <property type="evidence" value="ECO:0007669"/>
    <property type="project" value="InterPro"/>
</dbReference>
<name>A0A512BTP4_9HYPH</name>
<dbReference type="EMBL" id="BJYU01000037">
    <property type="protein sequence ID" value="GEO15167.1"/>
    <property type="molecule type" value="Genomic_DNA"/>
</dbReference>
<dbReference type="InterPro" id="IPR027417">
    <property type="entry name" value="P-loop_NTPase"/>
</dbReference>
<evidence type="ECO:0000256" key="4">
    <source>
        <dbReference type="ARBA" id="ARBA00023136"/>
    </source>
</evidence>
<keyword evidence="4 5" id="KW-0472">Membrane</keyword>
<feature type="transmembrane region" description="Helical" evidence="5">
    <location>
        <begin position="270"/>
        <end position="295"/>
    </location>
</feature>
<reference evidence="7 8" key="1">
    <citation type="submission" date="2019-07" db="EMBL/GenBank/DDBJ databases">
        <title>Whole genome shotgun sequence of Microvirga aerophila NBRC 106136.</title>
        <authorList>
            <person name="Hosoyama A."/>
            <person name="Uohara A."/>
            <person name="Ohji S."/>
            <person name="Ichikawa N."/>
        </authorList>
    </citation>
    <scope>NUCLEOTIDE SEQUENCE [LARGE SCALE GENOMIC DNA]</scope>
    <source>
        <strain evidence="7 8">NBRC 106136</strain>
    </source>
</reference>
<feature type="transmembrane region" description="Helical" evidence="5">
    <location>
        <begin position="160"/>
        <end position="183"/>
    </location>
</feature>
<keyword evidence="3 5" id="KW-1133">Transmembrane helix</keyword>
<evidence type="ECO:0000313" key="8">
    <source>
        <dbReference type="Proteomes" id="UP000321085"/>
    </source>
</evidence>
<dbReference type="GO" id="GO:0005886">
    <property type="term" value="C:plasma membrane"/>
    <property type="evidence" value="ECO:0007669"/>
    <property type="project" value="UniProtKB-SubCell"/>
</dbReference>
<evidence type="ECO:0000259" key="6">
    <source>
        <dbReference type="PROSITE" id="PS50929"/>
    </source>
</evidence>
<evidence type="ECO:0000256" key="1">
    <source>
        <dbReference type="ARBA" id="ARBA00004651"/>
    </source>
</evidence>
<keyword evidence="2 5" id="KW-0812">Transmembrane</keyword>
<dbReference type="InterPro" id="IPR011527">
    <property type="entry name" value="ABC1_TM_dom"/>
</dbReference>
<comment type="caution">
    <text evidence="7">The sequence shown here is derived from an EMBL/GenBank/DDBJ whole genome shotgun (WGS) entry which is preliminary data.</text>
</comment>
<proteinExistence type="predicted"/>
<dbReference type="InterPro" id="IPR039421">
    <property type="entry name" value="Type_1_exporter"/>
</dbReference>
<comment type="subcellular location">
    <subcellularLocation>
        <location evidence="1">Cell membrane</location>
        <topology evidence="1">Multi-pass membrane protein</topology>
    </subcellularLocation>
</comment>
<protein>
    <recommendedName>
        <fullName evidence="6">ABC transmembrane type-1 domain-containing protein</fullName>
    </recommendedName>
</protein>
<dbReference type="InterPro" id="IPR036640">
    <property type="entry name" value="ABC1_TM_sf"/>
</dbReference>
<dbReference type="PANTHER" id="PTHR24221:SF654">
    <property type="entry name" value="ATP-BINDING CASSETTE SUB-FAMILY B MEMBER 6"/>
    <property type="match status" value="1"/>
</dbReference>
<dbReference type="RefSeq" id="WP_114185935.1">
    <property type="nucleotide sequence ID" value="NZ_BJYU01000037.1"/>
</dbReference>
<dbReference type="SUPFAM" id="SSF52540">
    <property type="entry name" value="P-loop containing nucleoside triphosphate hydrolases"/>
    <property type="match status" value="2"/>
</dbReference>
<dbReference type="PROSITE" id="PS50929">
    <property type="entry name" value="ABC_TM1F"/>
    <property type="match status" value="1"/>
</dbReference>
<sequence>MERDPLRLAWKTSPARHLLGFCLLTLAGFLLLIGLDLVRIVVARATGAPGASAAANTFLRIVITPPESIWVHPIVLFSGFELAPHTFAIATIGGLLVVPLLIALTLTVLDWLIVSIGAGVLAHIRTRILEAVVKASPSAQDDASTATSLAGDALARESSILGAALLIPMQLGGMIGLAFAYVLVTDWRLGATLAVVLAIGAMLNGRRLVLRFEAIRARHREGQDVDAAFGDLRHRVPAVRAHGTGPFERDRTRQALVRSHRLVEAREKRVALADAIAAAALMIAPLSVLAVGVWFADVRPLSAGSVAASILAGSLAAFGIRELVQWHRFEARARFLLSDIGQSLTGLQPRDRRQAGAHLPQSGALVAEGVSAYDRASGARVTGVTMTLGFPAHVALIGDGDAGPRVFAALVGGLLPPSTGRLTYGGIDLAGADPAERAHRIAVAGETVLIPGTLRDNLVYGSADGADDIDTRLSEAIAVTGLDRLTHARGLSGTLNPKREPEIAAAIVESRRAVQAALAREGLDRFVDPFHAESYNRYATIGENLLFGKPIGDTFREDRLSGHPFVRAILEADDLTKPLERIGLSIATSMIEIFAEIPDGHPLFERFSFFSAADRTYFEDLVERRSEKRRGVQTSRDQERLIGLALRYNENQHRLGLLDDTMQNRILAARDDFTRMLPVSLKPSIEFYDENRFCAAASVQDNVLFGRIASDQAGAPQAVQASIRQVLTERGLDAEVSRIGLDTPIDIQGNDLTLSEIAAIDLVRCLVRRPSILVVQRALDGLPGPAADRLVANLRRALVGRGLVLVTSEISPAMDQPPFDAVIRFERGEPVMENRVRQPEALSA</sequence>
<feature type="domain" description="ABC transmembrane type-1" evidence="6">
    <location>
        <begin position="18"/>
        <end position="325"/>
    </location>
</feature>
<accession>A0A512BTP4</accession>
<organism evidence="7 8">
    <name type="scientific">Microvirga aerophila</name>
    <dbReference type="NCBI Taxonomy" id="670291"/>
    <lineage>
        <taxon>Bacteria</taxon>
        <taxon>Pseudomonadati</taxon>
        <taxon>Pseudomonadota</taxon>
        <taxon>Alphaproteobacteria</taxon>
        <taxon>Hyphomicrobiales</taxon>
        <taxon>Methylobacteriaceae</taxon>
        <taxon>Microvirga</taxon>
    </lineage>
</organism>
<dbReference type="AlphaFoldDB" id="A0A512BTP4"/>
<dbReference type="Gene3D" id="3.40.50.300">
    <property type="entry name" value="P-loop containing nucleotide triphosphate hydrolases"/>
    <property type="match status" value="2"/>
</dbReference>
<dbReference type="Gene3D" id="1.20.1560.10">
    <property type="entry name" value="ABC transporter type 1, transmembrane domain"/>
    <property type="match status" value="1"/>
</dbReference>
<dbReference type="OrthoDB" id="9760920at2"/>
<feature type="transmembrane region" description="Helical" evidence="5">
    <location>
        <begin position="87"/>
        <end position="120"/>
    </location>
</feature>
<gene>
    <name evidence="7" type="ORF">MAE02_28630</name>
</gene>
<dbReference type="PANTHER" id="PTHR24221">
    <property type="entry name" value="ATP-BINDING CASSETTE SUB-FAMILY B"/>
    <property type="match status" value="1"/>
</dbReference>
<evidence type="ECO:0000256" key="5">
    <source>
        <dbReference type="SAM" id="Phobius"/>
    </source>
</evidence>
<evidence type="ECO:0000256" key="3">
    <source>
        <dbReference type="ARBA" id="ARBA00022989"/>
    </source>
</evidence>
<feature type="transmembrane region" description="Helical" evidence="5">
    <location>
        <begin position="189"/>
        <end position="210"/>
    </location>
</feature>
<evidence type="ECO:0000256" key="2">
    <source>
        <dbReference type="ARBA" id="ARBA00022692"/>
    </source>
</evidence>
<dbReference type="SUPFAM" id="SSF90123">
    <property type="entry name" value="ABC transporter transmembrane region"/>
    <property type="match status" value="1"/>
</dbReference>
<dbReference type="Proteomes" id="UP000321085">
    <property type="component" value="Unassembled WGS sequence"/>
</dbReference>
<dbReference type="GO" id="GO:0034040">
    <property type="term" value="F:ATPase-coupled lipid transmembrane transporter activity"/>
    <property type="evidence" value="ECO:0007669"/>
    <property type="project" value="TreeGrafter"/>
</dbReference>
<keyword evidence="8" id="KW-1185">Reference proteome</keyword>
<evidence type="ECO:0000313" key="7">
    <source>
        <dbReference type="EMBL" id="GEO15167.1"/>
    </source>
</evidence>
<dbReference type="GO" id="GO:0140359">
    <property type="term" value="F:ABC-type transporter activity"/>
    <property type="evidence" value="ECO:0007669"/>
    <property type="project" value="InterPro"/>
</dbReference>